<feature type="compositionally biased region" description="Low complexity" evidence="2">
    <location>
        <begin position="49"/>
        <end position="60"/>
    </location>
</feature>
<feature type="coiled-coil region" evidence="1">
    <location>
        <begin position="99"/>
        <end position="130"/>
    </location>
</feature>
<feature type="compositionally biased region" description="Basic and acidic residues" evidence="2">
    <location>
        <begin position="26"/>
        <end position="36"/>
    </location>
</feature>
<feature type="region of interest" description="Disordered" evidence="2">
    <location>
        <begin position="26"/>
        <end position="62"/>
    </location>
</feature>
<dbReference type="Proteomes" id="UP000324800">
    <property type="component" value="Unassembled WGS sequence"/>
</dbReference>
<evidence type="ECO:0000313" key="3">
    <source>
        <dbReference type="EMBL" id="KAA6380587.1"/>
    </source>
</evidence>
<proteinExistence type="predicted"/>
<evidence type="ECO:0000256" key="2">
    <source>
        <dbReference type="SAM" id="MobiDB-lite"/>
    </source>
</evidence>
<keyword evidence="1" id="KW-0175">Coiled coil</keyword>
<organism evidence="3 4">
    <name type="scientific">Streblomastix strix</name>
    <dbReference type="NCBI Taxonomy" id="222440"/>
    <lineage>
        <taxon>Eukaryota</taxon>
        <taxon>Metamonada</taxon>
        <taxon>Preaxostyla</taxon>
        <taxon>Oxymonadida</taxon>
        <taxon>Streblomastigidae</taxon>
        <taxon>Streblomastix</taxon>
    </lineage>
</organism>
<accession>A0A5J4VDM5</accession>
<reference evidence="3 4" key="1">
    <citation type="submission" date="2019-03" db="EMBL/GenBank/DDBJ databases">
        <title>Single cell metagenomics reveals metabolic interactions within the superorganism composed of flagellate Streblomastix strix and complex community of Bacteroidetes bacteria on its surface.</title>
        <authorList>
            <person name="Treitli S.C."/>
            <person name="Kolisko M."/>
            <person name="Husnik F."/>
            <person name="Keeling P."/>
            <person name="Hampl V."/>
        </authorList>
    </citation>
    <scope>NUCLEOTIDE SEQUENCE [LARGE SCALE GENOMIC DNA]</scope>
    <source>
        <strain evidence="3">ST1C</strain>
    </source>
</reference>
<protein>
    <submittedName>
        <fullName evidence="3">Uncharacterized protein</fullName>
    </submittedName>
</protein>
<name>A0A5J4VDM5_9EUKA</name>
<sequence>AKAYNALYNSWYSFDDSYVKQLDIKNNDNEVNKEQTSEQSDIPPTPSIQSQQSSQQSSQQLIPECPEVQNSNAYVLFYTRRGQSDWNKESIFEAVNEGMQRWKVKEKEIQQEMKQDQNKEEQIKEKEQKETNLDLDWSCKDASVEQGLLRQIRDLSNLKLSGDNDLMSGNNPLLAMIMQQYLMGQGGNNSGY</sequence>
<feature type="non-terminal residue" evidence="3">
    <location>
        <position position="1"/>
    </location>
</feature>
<gene>
    <name evidence="3" type="ORF">EZS28_023886</name>
</gene>
<dbReference type="EMBL" id="SNRW01007808">
    <property type="protein sequence ID" value="KAA6380587.1"/>
    <property type="molecule type" value="Genomic_DNA"/>
</dbReference>
<comment type="caution">
    <text evidence="3">The sequence shown here is derived from an EMBL/GenBank/DDBJ whole genome shotgun (WGS) entry which is preliminary data.</text>
</comment>
<evidence type="ECO:0000313" key="4">
    <source>
        <dbReference type="Proteomes" id="UP000324800"/>
    </source>
</evidence>
<evidence type="ECO:0000256" key="1">
    <source>
        <dbReference type="SAM" id="Coils"/>
    </source>
</evidence>
<dbReference type="AlphaFoldDB" id="A0A5J4VDM5"/>